<feature type="compositionally biased region" description="Basic and acidic residues" evidence="1">
    <location>
        <begin position="514"/>
        <end position="530"/>
    </location>
</feature>
<protein>
    <submittedName>
        <fullName evidence="2">Uncharacterized protein</fullName>
    </submittedName>
</protein>
<feature type="region of interest" description="Disordered" evidence="1">
    <location>
        <begin position="150"/>
        <end position="191"/>
    </location>
</feature>
<evidence type="ECO:0000313" key="2">
    <source>
        <dbReference type="EMBL" id="JAQ17756.1"/>
    </source>
</evidence>
<feature type="compositionally biased region" description="Polar residues" evidence="1">
    <location>
        <begin position="162"/>
        <end position="173"/>
    </location>
</feature>
<gene>
    <name evidence="2" type="ORF">g.60814</name>
</gene>
<accession>A0A146MG66</accession>
<organism evidence="2">
    <name type="scientific">Lygus hesperus</name>
    <name type="common">Western plant bug</name>
    <dbReference type="NCBI Taxonomy" id="30085"/>
    <lineage>
        <taxon>Eukaryota</taxon>
        <taxon>Metazoa</taxon>
        <taxon>Ecdysozoa</taxon>
        <taxon>Arthropoda</taxon>
        <taxon>Hexapoda</taxon>
        <taxon>Insecta</taxon>
        <taxon>Pterygota</taxon>
        <taxon>Neoptera</taxon>
        <taxon>Paraneoptera</taxon>
        <taxon>Hemiptera</taxon>
        <taxon>Heteroptera</taxon>
        <taxon>Panheteroptera</taxon>
        <taxon>Cimicomorpha</taxon>
        <taxon>Miridae</taxon>
        <taxon>Mirini</taxon>
        <taxon>Lygus</taxon>
    </lineage>
</organism>
<feature type="compositionally biased region" description="Polar residues" evidence="1">
    <location>
        <begin position="532"/>
        <end position="547"/>
    </location>
</feature>
<feature type="region of interest" description="Disordered" evidence="1">
    <location>
        <begin position="370"/>
        <end position="553"/>
    </location>
</feature>
<feature type="non-terminal residue" evidence="2">
    <location>
        <position position="553"/>
    </location>
</feature>
<feature type="compositionally biased region" description="Acidic residues" evidence="1">
    <location>
        <begin position="403"/>
        <end position="426"/>
    </location>
</feature>
<feature type="compositionally biased region" description="Acidic residues" evidence="1">
    <location>
        <begin position="438"/>
        <end position="449"/>
    </location>
</feature>
<reference evidence="2" key="1">
    <citation type="journal article" date="2016" name="Gigascience">
        <title>De novo construction of an expanded transcriptome assembly for the western tarnished plant bug, Lygus hesperus.</title>
        <authorList>
            <person name="Tassone E.E."/>
            <person name="Geib S.M."/>
            <person name="Hall B."/>
            <person name="Fabrick J.A."/>
            <person name="Brent C.S."/>
            <person name="Hull J.J."/>
        </authorList>
    </citation>
    <scope>NUCLEOTIDE SEQUENCE</scope>
</reference>
<sequence length="553" mass="62735">MQCSNKANYWTDQPLKASHLPTYVSFKGILTKIVFFVMNKLAIQETFPPGIVGREIVLAQMCHHYRRISAAKARVDTNLFKPPKPSLSRPLSAEVASIVQRSLSPRSPPKHRRCLKYEHEMGEHHIKPSTRSQTAESRLRLTPEVYHPAVKSPKATHHDSEGQQQATQTSLENSLIDEPTPKTKDEAVQTSYPGLYRPLDARSVQFLRDITTEALHRRAFTSSALNRIFLAHQFRNTYSLTQELMERELEELRRQLGMLPRYHCNGSTVSDGEALDALDTLVLDPRIKEQVIHSLRLSRSNDAKRPTYTYFDRLREDTEEDLLPTRDKTNMVLNNILKSTKQMEDSHSNQQVLVGEIPHKTDIEDEIDIENVGDEIQMPEGGWNAEIEDDRDFTTASSSKVEGEEDDEKSDEEVESVIDSEDEVEDIQSNSGSSVDEVQSESDDENEDEITQKESTSRHVTDEQSDRSGRNVKLKSNHDDETIEPSESPSSRNDQKNTDKAQSNLQPLKLEPLTARDKWRSSLDVVKEESDSTSGQVSDISTASTPTEVEIKQ</sequence>
<evidence type="ECO:0000256" key="1">
    <source>
        <dbReference type="SAM" id="MobiDB-lite"/>
    </source>
</evidence>
<name>A0A146MG66_LYGHE</name>
<feature type="compositionally biased region" description="Basic and acidic residues" evidence="1">
    <location>
        <begin position="450"/>
        <end position="469"/>
    </location>
</feature>
<dbReference type="AlphaFoldDB" id="A0A146MG66"/>
<dbReference type="EMBL" id="GDHC01000873">
    <property type="protein sequence ID" value="JAQ17756.1"/>
    <property type="molecule type" value="Transcribed_RNA"/>
</dbReference>
<proteinExistence type="predicted"/>